<gene>
    <name evidence="3" type="ORF">DMA12_15025</name>
</gene>
<dbReference type="InterPro" id="IPR001242">
    <property type="entry name" value="Condensation_dom"/>
</dbReference>
<dbReference type="OrthoDB" id="3806954at2"/>
<evidence type="ECO:0000313" key="4">
    <source>
        <dbReference type="Proteomes" id="UP000286716"/>
    </source>
</evidence>
<dbReference type="Gene3D" id="3.30.559.10">
    <property type="entry name" value="Chloramphenicol acetyltransferase-like domain"/>
    <property type="match status" value="1"/>
</dbReference>
<keyword evidence="4" id="KW-1185">Reference proteome</keyword>
<dbReference type="EMBL" id="QHHU01000018">
    <property type="protein sequence ID" value="RSM44854.1"/>
    <property type="molecule type" value="Genomic_DNA"/>
</dbReference>
<comment type="caution">
    <text evidence="3">The sequence shown here is derived from an EMBL/GenBank/DDBJ whole genome shotgun (WGS) entry which is preliminary data.</text>
</comment>
<dbReference type="GO" id="GO:0009239">
    <property type="term" value="P:enterobactin biosynthetic process"/>
    <property type="evidence" value="ECO:0007669"/>
    <property type="project" value="TreeGrafter"/>
</dbReference>
<dbReference type="GO" id="GO:0047527">
    <property type="term" value="F:2,3-dihydroxybenzoate-serine ligase activity"/>
    <property type="evidence" value="ECO:0007669"/>
    <property type="project" value="TreeGrafter"/>
</dbReference>
<protein>
    <recommendedName>
        <fullName evidence="2">Condensation domain-containing protein</fullName>
    </recommendedName>
</protein>
<feature type="compositionally biased region" description="Basic residues" evidence="1">
    <location>
        <begin position="39"/>
        <end position="48"/>
    </location>
</feature>
<dbReference type="Proteomes" id="UP000286716">
    <property type="component" value="Unassembled WGS sequence"/>
</dbReference>
<dbReference type="AlphaFoldDB" id="A0A428WP67"/>
<reference evidence="3 4" key="1">
    <citation type="submission" date="2018-05" db="EMBL/GenBank/DDBJ databases">
        <title>Evolution of GPA BGCs.</title>
        <authorList>
            <person name="Waglechner N."/>
            <person name="Wright G.D."/>
        </authorList>
    </citation>
    <scope>NUCLEOTIDE SEQUENCE [LARGE SCALE GENOMIC DNA]</scope>
    <source>
        <strain evidence="3 4">DSM 5908</strain>
    </source>
</reference>
<dbReference type="GO" id="GO:0043041">
    <property type="term" value="P:amino acid activation for nonribosomal peptide biosynthetic process"/>
    <property type="evidence" value="ECO:0007669"/>
    <property type="project" value="TreeGrafter"/>
</dbReference>
<dbReference type="InterPro" id="IPR023213">
    <property type="entry name" value="CAT-like_dom_sf"/>
</dbReference>
<dbReference type="GO" id="GO:0009366">
    <property type="term" value="C:enterobactin synthetase complex"/>
    <property type="evidence" value="ECO:0007669"/>
    <property type="project" value="TreeGrafter"/>
</dbReference>
<dbReference type="Gene3D" id="3.30.559.30">
    <property type="entry name" value="Nonribosomal peptide synthetase, condensation domain"/>
    <property type="match status" value="1"/>
</dbReference>
<dbReference type="GO" id="GO:0005829">
    <property type="term" value="C:cytosol"/>
    <property type="evidence" value="ECO:0007669"/>
    <property type="project" value="TreeGrafter"/>
</dbReference>
<dbReference type="PANTHER" id="PTHR45527">
    <property type="entry name" value="NONRIBOSOMAL PEPTIDE SYNTHETASE"/>
    <property type="match status" value="1"/>
</dbReference>
<organism evidence="3 4">
    <name type="scientific">Amycolatopsis balhimycina DSM 5908</name>
    <dbReference type="NCBI Taxonomy" id="1081091"/>
    <lineage>
        <taxon>Bacteria</taxon>
        <taxon>Bacillati</taxon>
        <taxon>Actinomycetota</taxon>
        <taxon>Actinomycetes</taxon>
        <taxon>Pseudonocardiales</taxon>
        <taxon>Pseudonocardiaceae</taxon>
        <taxon>Amycolatopsis</taxon>
    </lineage>
</organism>
<dbReference type="SUPFAM" id="SSF52777">
    <property type="entry name" value="CoA-dependent acyltransferases"/>
    <property type="match status" value="2"/>
</dbReference>
<evidence type="ECO:0000313" key="3">
    <source>
        <dbReference type="EMBL" id="RSM44854.1"/>
    </source>
</evidence>
<dbReference type="Pfam" id="PF00668">
    <property type="entry name" value="Condensation"/>
    <property type="match status" value="1"/>
</dbReference>
<dbReference type="GO" id="GO:0008610">
    <property type="term" value="P:lipid biosynthetic process"/>
    <property type="evidence" value="ECO:0007669"/>
    <property type="project" value="UniProtKB-ARBA"/>
</dbReference>
<sequence>MTPKPRSVSARARNCSARSWAAPGDHRACAGSPVARTRREPRRRRRHRTPVFRHAAPRRCGVTAPTAPPDLLDVTVPQRSLWAASKQLAAERQANTVGQYVEIHGPVDARALETAAQCVIAQTEALRARFVERDGVLKQEILPAVRWRLPMVDLSGSADPATAADEWAAAEHRVPVSPGDSPLFSTALLRLGPDHFRWYLRFLPMVMDAFSAGLLLHRVAEVYAAIRAGTEPGPSPFRSLRALHAELDEYWKSARYDDDREYWRRRLAGVPAPVRLGAAGPDARALGGAGLEPPAAHHIQATAQAAGTAWPDLVLAVVAAQIALERDVPVVTLTVPVSNRLTALSRSVPTYLANRYLLTVAVSPTMTFHELLRRTAEHNRADVTHQRLPCEQVLADLGDRGESFGRGDPSVNITPFHAELALPGCATTMHQHRRMGATGFDLFASGSPDASGLRISLVMRVAPGDRDLVPAQEERLLRLLNRVIDNPHRPLREAVTP</sequence>
<name>A0A428WP67_AMYBA</name>
<proteinExistence type="predicted"/>
<accession>A0A428WP67</accession>
<dbReference type="PANTHER" id="PTHR45527:SF1">
    <property type="entry name" value="FATTY ACID SYNTHASE"/>
    <property type="match status" value="1"/>
</dbReference>
<evidence type="ECO:0000259" key="2">
    <source>
        <dbReference type="Pfam" id="PF00668"/>
    </source>
</evidence>
<evidence type="ECO:0000256" key="1">
    <source>
        <dbReference type="SAM" id="MobiDB-lite"/>
    </source>
</evidence>
<feature type="region of interest" description="Disordered" evidence="1">
    <location>
        <begin position="1"/>
        <end position="48"/>
    </location>
</feature>
<dbReference type="GO" id="GO:0031177">
    <property type="term" value="F:phosphopantetheine binding"/>
    <property type="evidence" value="ECO:0007669"/>
    <property type="project" value="TreeGrafter"/>
</dbReference>
<feature type="domain" description="Condensation" evidence="2">
    <location>
        <begin position="74"/>
        <end position="494"/>
    </location>
</feature>